<feature type="region of interest" description="Disordered" evidence="1">
    <location>
        <begin position="72"/>
        <end position="96"/>
    </location>
</feature>
<keyword evidence="3" id="KW-1185">Reference proteome</keyword>
<evidence type="ECO:0000313" key="2">
    <source>
        <dbReference type="EMBL" id="TDZ20408.1"/>
    </source>
</evidence>
<dbReference type="AlphaFoldDB" id="A0A484FR71"/>
<protein>
    <submittedName>
        <fullName evidence="2">Uncharacterized protein</fullName>
    </submittedName>
</protein>
<sequence>MARCTCANHQRDILPKLVSCLEAQVRVDVSRRTDDGREQRSLEIKSNLRPGTGTLRGLFVCVSRCLASTLNNKRNTGNNKQRAAAVSDKTPEDKTRATLASQKTLRLLDSLSISVTESQKNPKKTRSHHIQDHCCIFHPY</sequence>
<dbReference type="Proteomes" id="UP000014480">
    <property type="component" value="Unassembled WGS sequence"/>
</dbReference>
<proteinExistence type="predicted"/>
<accession>A0A484FR71</accession>
<reference evidence="3" key="2">
    <citation type="journal article" date="2019" name="Mol. Plant Microbe Interact.">
        <title>Genome sequence resources for four phytopathogenic fungi from the Colletotrichum orbiculare species complex.</title>
        <authorList>
            <person name="Gan P."/>
            <person name="Tsushima A."/>
            <person name="Narusaka M."/>
            <person name="Narusaka Y."/>
            <person name="Takano Y."/>
            <person name="Kubo Y."/>
            <person name="Shirasu K."/>
        </authorList>
    </citation>
    <scope>GENOME REANNOTATION</scope>
    <source>
        <strain evidence="3">104-T / ATCC 96160 / CBS 514.97 / LARS 414 / MAFF 240422</strain>
    </source>
</reference>
<evidence type="ECO:0000313" key="3">
    <source>
        <dbReference type="Proteomes" id="UP000014480"/>
    </source>
</evidence>
<evidence type="ECO:0000256" key="1">
    <source>
        <dbReference type="SAM" id="MobiDB-lite"/>
    </source>
</evidence>
<dbReference type="EMBL" id="AMCV02000017">
    <property type="protein sequence ID" value="TDZ20408.1"/>
    <property type="molecule type" value="Genomic_DNA"/>
</dbReference>
<organism evidence="2 3">
    <name type="scientific">Colletotrichum orbiculare (strain 104-T / ATCC 96160 / CBS 514.97 / LARS 414 / MAFF 240422)</name>
    <name type="common">Cucumber anthracnose fungus</name>
    <name type="synonym">Colletotrichum lagenarium</name>
    <dbReference type="NCBI Taxonomy" id="1213857"/>
    <lineage>
        <taxon>Eukaryota</taxon>
        <taxon>Fungi</taxon>
        <taxon>Dikarya</taxon>
        <taxon>Ascomycota</taxon>
        <taxon>Pezizomycotina</taxon>
        <taxon>Sordariomycetes</taxon>
        <taxon>Hypocreomycetidae</taxon>
        <taxon>Glomerellales</taxon>
        <taxon>Glomerellaceae</taxon>
        <taxon>Colletotrichum</taxon>
        <taxon>Colletotrichum orbiculare species complex</taxon>
    </lineage>
</organism>
<feature type="compositionally biased region" description="Polar residues" evidence="1">
    <location>
        <begin position="72"/>
        <end position="81"/>
    </location>
</feature>
<comment type="caution">
    <text evidence="2">The sequence shown here is derived from an EMBL/GenBank/DDBJ whole genome shotgun (WGS) entry which is preliminary data.</text>
</comment>
<reference evidence="3" key="1">
    <citation type="journal article" date="2013" name="New Phytol.">
        <title>Comparative genomic and transcriptomic analyses reveal the hemibiotrophic stage shift of Colletotrichum fungi.</title>
        <authorList>
            <person name="Gan P."/>
            <person name="Ikeda K."/>
            <person name="Irieda H."/>
            <person name="Narusaka M."/>
            <person name="O'Connell R.J."/>
            <person name="Narusaka Y."/>
            <person name="Takano Y."/>
            <person name="Kubo Y."/>
            <person name="Shirasu K."/>
        </authorList>
    </citation>
    <scope>NUCLEOTIDE SEQUENCE [LARGE SCALE GENOMIC DNA]</scope>
    <source>
        <strain evidence="3">104-T / ATCC 96160 / CBS 514.97 / LARS 414 / MAFF 240422</strain>
    </source>
</reference>
<name>A0A484FR71_COLOR</name>
<gene>
    <name evidence="2" type="ORF">Cob_v006409</name>
</gene>